<organism evidence="2 3">
    <name type="scientific">Brevundimonas subvibrioides</name>
    <dbReference type="NCBI Taxonomy" id="74313"/>
    <lineage>
        <taxon>Bacteria</taxon>
        <taxon>Pseudomonadati</taxon>
        <taxon>Pseudomonadota</taxon>
        <taxon>Alphaproteobacteria</taxon>
        <taxon>Caulobacterales</taxon>
        <taxon>Caulobacteraceae</taxon>
        <taxon>Brevundimonas</taxon>
    </lineage>
</organism>
<reference evidence="2 3" key="1">
    <citation type="submission" date="2017-03" db="EMBL/GenBank/DDBJ databases">
        <title>Lifting the veil on microbial sulfur biogeochemistry in mining wastewaters.</title>
        <authorList>
            <person name="Kantor R.S."/>
            <person name="Colenbrander Nelson T."/>
            <person name="Marshall S."/>
            <person name="Bennett D."/>
            <person name="Apte S."/>
            <person name="Camacho D."/>
            <person name="Thomas B.C."/>
            <person name="Warren L.A."/>
            <person name="Banfield J.F."/>
        </authorList>
    </citation>
    <scope>NUCLEOTIDE SEQUENCE [LARGE SCALE GENOMIC DNA]</scope>
    <source>
        <strain evidence="2">32-68-21</strain>
    </source>
</reference>
<evidence type="ECO:0000256" key="1">
    <source>
        <dbReference type="SAM" id="SignalP"/>
    </source>
</evidence>
<gene>
    <name evidence="2" type="ORF">B7Y86_10820</name>
</gene>
<dbReference type="EMBL" id="NCEQ01000009">
    <property type="protein sequence ID" value="OYX56197.1"/>
    <property type="molecule type" value="Genomic_DNA"/>
</dbReference>
<dbReference type="AlphaFoldDB" id="A0A258HHV7"/>
<name>A0A258HHV7_9CAUL</name>
<comment type="caution">
    <text evidence="2">The sequence shown here is derived from an EMBL/GenBank/DDBJ whole genome shotgun (WGS) entry which is preliminary data.</text>
</comment>
<sequence length="128" mass="13647">MRVASFAAAFAALSVGLATPAFAQPAMTLDAFVTQANRIPLNPLAAIRPDARRLVGVANRSFDTVRSDISAARAAGRRPGACPPERIEVNPRQLLAFLNAIPPARRTRMSVAEGFGEWMASRYPCPAA</sequence>
<proteinExistence type="predicted"/>
<protein>
    <recommendedName>
        <fullName evidence="4">Rap1a immunity protein domain-containing protein</fullName>
    </recommendedName>
</protein>
<evidence type="ECO:0000313" key="2">
    <source>
        <dbReference type="EMBL" id="OYX56197.1"/>
    </source>
</evidence>
<evidence type="ECO:0008006" key="4">
    <source>
        <dbReference type="Google" id="ProtNLM"/>
    </source>
</evidence>
<feature type="chain" id="PRO_5012626995" description="Rap1a immunity protein domain-containing protein" evidence="1">
    <location>
        <begin position="24"/>
        <end position="128"/>
    </location>
</feature>
<accession>A0A258HHV7</accession>
<evidence type="ECO:0000313" key="3">
    <source>
        <dbReference type="Proteomes" id="UP000216147"/>
    </source>
</evidence>
<keyword evidence="1" id="KW-0732">Signal</keyword>
<feature type="signal peptide" evidence="1">
    <location>
        <begin position="1"/>
        <end position="23"/>
    </location>
</feature>
<dbReference type="Proteomes" id="UP000216147">
    <property type="component" value="Unassembled WGS sequence"/>
</dbReference>